<dbReference type="AlphaFoldDB" id="A0A2G9Q9F3"/>
<sequence>MTSVSPGCGHTRGCIFGQTRLDPGSSLSGLHSTLPSWLWLCCWRCGRRRSRTWRRRRTSVGEGPGYQAACSARPPPGRDFPVYEKGTWF</sequence>
<reference evidence="2" key="1">
    <citation type="journal article" date="2017" name="Nat. Commun.">
        <title>The North American bullfrog draft genome provides insight into hormonal regulation of long noncoding RNA.</title>
        <authorList>
            <person name="Hammond S.A."/>
            <person name="Warren R.L."/>
            <person name="Vandervalk B.P."/>
            <person name="Kucuk E."/>
            <person name="Khan H."/>
            <person name="Gibb E.A."/>
            <person name="Pandoh P."/>
            <person name="Kirk H."/>
            <person name="Zhao Y."/>
            <person name="Jones M."/>
            <person name="Mungall A.J."/>
            <person name="Coope R."/>
            <person name="Pleasance S."/>
            <person name="Moore R.A."/>
            <person name="Holt R.A."/>
            <person name="Round J.M."/>
            <person name="Ohora S."/>
            <person name="Walle B.V."/>
            <person name="Veldhoen N."/>
            <person name="Helbing C.C."/>
            <person name="Birol I."/>
        </authorList>
    </citation>
    <scope>NUCLEOTIDE SEQUENCE [LARGE SCALE GENOMIC DNA]</scope>
</reference>
<evidence type="ECO:0000313" key="2">
    <source>
        <dbReference type="Proteomes" id="UP000228934"/>
    </source>
</evidence>
<evidence type="ECO:0000313" key="1">
    <source>
        <dbReference type="EMBL" id="PIO12242.1"/>
    </source>
</evidence>
<dbReference type="Proteomes" id="UP000228934">
    <property type="component" value="Unassembled WGS sequence"/>
</dbReference>
<protein>
    <submittedName>
        <fullName evidence="1">Uncharacterized protein</fullName>
    </submittedName>
</protein>
<dbReference type="EMBL" id="KZ060475">
    <property type="protein sequence ID" value="PIO12242.1"/>
    <property type="molecule type" value="Genomic_DNA"/>
</dbReference>
<name>A0A2G9Q9F3_AQUCT</name>
<keyword evidence="2" id="KW-1185">Reference proteome</keyword>
<accession>A0A2G9Q9F3</accession>
<gene>
    <name evidence="1" type="ORF">AB205_0009450</name>
</gene>
<organism evidence="1 2">
    <name type="scientific">Aquarana catesbeiana</name>
    <name type="common">American bullfrog</name>
    <name type="synonym">Rana catesbeiana</name>
    <dbReference type="NCBI Taxonomy" id="8400"/>
    <lineage>
        <taxon>Eukaryota</taxon>
        <taxon>Metazoa</taxon>
        <taxon>Chordata</taxon>
        <taxon>Craniata</taxon>
        <taxon>Vertebrata</taxon>
        <taxon>Euteleostomi</taxon>
        <taxon>Amphibia</taxon>
        <taxon>Batrachia</taxon>
        <taxon>Anura</taxon>
        <taxon>Neobatrachia</taxon>
        <taxon>Ranoidea</taxon>
        <taxon>Ranidae</taxon>
        <taxon>Aquarana</taxon>
    </lineage>
</organism>
<proteinExistence type="predicted"/>